<organism evidence="1">
    <name type="scientific">Lygus hesperus</name>
    <name type="common">Western plant bug</name>
    <dbReference type="NCBI Taxonomy" id="30085"/>
    <lineage>
        <taxon>Eukaryota</taxon>
        <taxon>Metazoa</taxon>
        <taxon>Ecdysozoa</taxon>
        <taxon>Arthropoda</taxon>
        <taxon>Hexapoda</taxon>
        <taxon>Insecta</taxon>
        <taxon>Pterygota</taxon>
        <taxon>Neoptera</taxon>
        <taxon>Paraneoptera</taxon>
        <taxon>Hemiptera</taxon>
        <taxon>Heteroptera</taxon>
        <taxon>Panheteroptera</taxon>
        <taxon>Cimicomorpha</taxon>
        <taxon>Miridae</taxon>
        <taxon>Mirini</taxon>
        <taxon>Lygus</taxon>
    </lineage>
</organism>
<dbReference type="Gene3D" id="3.30.2310.50">
    <property type="entry name" value="Protein of unknown function (DUF3228), domain 1"/>
    <property type="match status" value="2"/>
</dbReference>
<evidence type="ECO:0000313" key="1">
    <source>
        <dbReference type="EMBL" id="JAG37746.1"/>
    </source>
</evidence>
<dbReference type="PANTHER" id="PTHR38666:SF2">
    <property type="entry name" value="FLAGELLAR ASSOCIATED PROTEIN"/>
    <property type="match status" value="1"/>
</dbReference>
<proteinExistence type="predicted"/>
<protein>
    <submittedName>
        <fullName evidence="1">Aspartyl/glutamyl-tRNA(Asn/Gln) amidotransferase subunit B</fullName>
    </submittedName>
</protein>
<dbReference type="AlphaFoldDB" id="A0A0A9Z1I7"/>
<gene>
    <name evidence="1" type="primary">gatB_10</name>
    <name evidence="1" type="ORF">CM83_3655</name>
</gene>
<keyword evidence="1" id="KW-0808">Transferase</keyword>
<dbReference type="Pfam" id="PF11539">
    <property type="entry name" value="DUF3228"/>
    <property type="match status" value="1"/>
</dbReference>
<sequence length="172" mass="19948">MKIPMLALDAFCLRQFTASESLPQHHTYFGYTPEDFLRKCNEYVEEHGTSILRPGYAPFCKHIFVPNFTAAHPQAVVLDAETEKCVKTKYEARTEKELPVLVRYIPAELLKLQPARYLDIILYSREQVMLENREMGNEVDESNQAPWWIVSIKAQDEEVETPMIPITMLRNA</sequence>
<dbReference type="PANTHER" id="PTHR38666">
    <property type="match status" value="1"/>
</dbReference>
<dbReference type="InterPro" id="IPR021610">
    <property type="entry name" value="DUF3228"/>
</dbReference>
<dbReference type="EMBL" id="GBHO01005858">
    <property type="protein sequence ID" value="JAG37746.1"/>
    <property type="molecule type" value="Transcribed_RNA"/>
</dbReference>
<dbReference type="GO" id="GO:0016740">
    <property type="term" value="F:transferase activity"/>
    <property type="evidence" value="ECO:0007669"/>
    <property type="project" value="UniProtKB-KW"/>
</dbReference>
<accession>A0A0A9Z1I7</accession>
<reference evidence="1" key="2">
    <citation type="submission" date="2014-07" db="EMBL/GenBank/DDBJ databases">
        <authorList>
            <person name="Hull J."/>
        </authorList>
    </citation>
    <scope>NUCLEOTIDE SEQUENCE</scope>
</reference>
<name>A0A0A9Z1I7_LYGHE</name>
<reference evidence="1" key="1">
    <citation type="journal article" date="2014" name="PLoS ONE">
        <title>Transcriptome-Based Identification of ABC Transporters in the Western Tarnished Plant Bug Lygus hesperus.</title>
        <authorList>
            <person name="Hull J.J."/>
            <person name="Chaney K."/>
            <person name="Geib S.M."/>
            <person name="Fabrick J.A."/>
            <person name="Brent C.S."/>
            <person name="Walsh D."/>
            <person name="Lavine L.C."/>
        </authorList>
    </citation>
    <scope>NUCLEOTIDE SEQUENCE</scope>
</reference>